<reference evidence="1 2" key="1">
    <citation type="submission" date="2019-04" db="EMBL/GenBank/DDBJ databases">
        <title>An improved genome assembly and genetic linkage map for asparagus bean, Vigna unguiculata ssp. sesquipedialis.</title>
        <authorList>
            <person name="Xia Q."/>
            <person name="Zhang R."/>
            <person name="Dong Y."/>
        </authorList>
    </citation>
    <scope>NUCLEOTIDE SEQUENCE [LARGE SCALE GENOMIC DNA]</scope>
    <source>
        <tissue evidence="1">Leaf</tissue>
    </source>
</reference>
<protein>
    <submittedName>
        <fullName evidence="1">Uncharacterized protein</fullName>
    </submittedName>
</protein>
<evidence type="ECO:0000313" key="1">
    <source>
        <dbReference type="EMBL" id="QCD77274.1"/>
    </source>
</evidence>
<dbReference type="Proteomes" id="UP000501690">
    <property type="component" value="Linkage Group LG1"/>
</dbReference>
<evidence type="ECO:0000313" key="2">
    <source>
        <dbReference type="Proteomes" id="UP000501690"/>
    </source>
</evidence>
<sequence>MSRAGQETKIGWATGMAGKPKRFGLGRSDDLDRLGWVGPVQVVKSVRLVGSVGRSNPFTLLGRSGPYRSLGLPDTFDLSGPSNTFRSFGLPNSCGSVRPVFVFEPAPPVLLVRPVRSVCVVWPVRSVWIIGSARHILVIRPTPSVWVVQLDRPSQSRVRPLHLVVKSVWVVGST</sequence>
<keyword evidence="2" id="KW-1185">Reference proteome</keyword>
<proteinExistence type="predicted"/>
<dbReference type="AlphaFoldDB" id="A0A4D6KU24"/>
<gene>
    <name evidence="1" type="ORF">DEO72_LG1g896</name>
</gene>
<accession>A0A4D6KU24</accession>
<name>A0A4D6KU24_VIGUN</name>
<organism evidence="1 2">
    <name type="scientific">Vigna unguiculata</name>
    <name type="common">Cowpea</name>
    <dbReference type="NCBI Taxonomy" id="3917"/>
    <lineage>
        <taxon>Eukaryota</taxon>
        <taxon>Viridiplantae</taxon>
        <taxon>Streptophyta</taxon>
        <taxon>Embryophyta</taxon>
        <taxon>Tracheophyta</taxon>
        <taxon>Spermatophyta</taxon>
        <taxon>Magnoliopsida</taxon>
        <taxon>eudicotyledons</taxon>
        <taxon>Gunneridae</taxon>
        <taxon>Pentapetalae</taxon>
        <taxon>rosids</taxon>
        <taxon>fabids</taxon>
        <taxon>Fabales</taxon>
        <taxon>Fabaceae</taxon>
        <taxon>Papilionoideae</taxon>
        <taxon>50 kb inversion clade</taxon>
        <taxon>NPAAA clade</taxon>
        <taxon>indigoferoid/millettioid clade</taxon>
        <taxon>Phaseoleae</taxon>
        <taxon>Vigna</taxon>
    </lineage>
</organism>
<dbReference type="EMBL" id="CP039345">
    <property type="protein sequence ID" value="QCD77274.1"/>
    <property type="molecule type" value="Genomic_DNA"/>
</dbReference>